<dbReference type="AlphaFoldDB" id="A0A0A8Y9L6"/>
<reference evidence="1" key="1">
    <citation type="submission" date="2014-09" db="EMBL/GenBank/DDBJ databases">
        <authorList>
            <person name="Magalhaes I.L.F."/>
            <person name="Oliveira U."/>
            <person name="Santos F.R."/>
            <person name="Vidigal T.H.D.A."/>
            <person name="Brescovit A.D."/>
            <person name="Santos A.J."/>
        </authorList>
    </citation>
    <scope>NUCLEOTIDE SEQUENCE</scope>
    <source>
        <tissue evidence="1">Shoot tissue taken approximately 20 cm above the soil surface</tissue>
    </source>
</reference>
<reference evidence="1" key="2">
    <citation type="journal article" date="2015" name="Data Brief">
        <title>Shoot transcriptome of the giant reed, Arundo donax.</title>
        <authorList>
            <person name="Barrero R.A."/>
            <person name="Guerrero F.D."/>
            <person name="Moolhuijzen P."/>
            <person name="Goolsby J.A."/>
            <person name="Tidwell J."/>
            <person name="Bellgard S.E."/>
            <person name="Bellgard M.I."/>
        </authorList>
    </citation>
    <scope>NUCLEOTIDE SEQUENCE</scope>
    <source>
        <tissue evidence="1">Shoot tissue taken approximately 20 cm above the soil surface</tissue>
    </source>
</reference>
<name>A0A0A8Y9L6_ARUDO</name>
<organism evidence="1">
    <name type="scientific">Arundo donax</name>
    <name type="common">Giant reed</name>
    <name type="synonym">Donax arundinaceus</name>
    <dbReference type="NCBI Taxonomy" id="35708"/>
    <lineage>
        <taxon>Eukaryota</taxon>
        <taxon>Viridiplantae</taxon>
        <taxon>Streptophyta</taxon>
        <taxon>Embryophyta</taxon>
        <taxon>Tracheophyta</taxon>
        <taxon>Spermatophyta</taxon>
        <taxon>Magnoliopsida</taxon>
        <taxon>Liliopsida</taxon>
        <taxon>Poales</taxon>
        <taxon>Poaceae</taxon>
        <taxon>PACMAD clade</taxon>
        <taxon>Arundinoideae</taxon>
        <taxon>Arundineae</taxon>
        <taxon>Arundo</taxon>
    </lineage>
</organism>
<protein>
    <submittedName>
        <fullName evidence="1">Uncharacterized protein</fullName>
    </submittedName>
</protein>
<dbReference type="EMBL" id="GBRH01275867">
    <property type="protein sequence ID" value="JAD22028.1"/>
    <property type="molecule type" value="Transcribed_RNA"/>
</dbReference>
<sequence length="26" mass="3150">MERCKCTHIYIARKINFSLEKIIQPN</sequence>
<accession>A0A0A8Y9L6</accession>
<proteinExistence type="predicted"/>
<evidence type="ECO:0000313" key="1">
    <source>
        <dbReference type="EMBL" id="JAD22028.1"/>
    </source>
</evidence>